<dbReference type="EMBL" id="FJUW01000028">
    <property type="protein sequence ID" value="CZT03454.1"/>
    <property type="molecule type" value="Genomic_DNA"/>
</dbReference>
<dbReference type="PANTHER" id="PTHR30613">
    <property type="entry name" value="UNCHARACTERIZED PROTEIN YBIU-RELATED"/>
    <property type="match status" value="1"/>
</dbReference>
<gene>
    <name evidence="1" type="ORF">RCO7_06143</name>
</gene>
<evidence type="ECO:0000313" key="1">
    <source>
        <dbReference type="EMBL" id="CZT03454.1"/>
    </source>
</evidence>
<organism evidence="1 2">
    <name type="scientific">Rhynchosporium graminicola</name>
    <dbReference type="NCBI Taxonomy" id="2792576"/>
    <lineage>
        <taxon>Eukaryota</taxon>
        <taxon>Fungi</taxon>
        <taxon>Dikarya</taxon>
        <taxon>Ascomycota</taxon>
        <taxon>Pezizomycotina</taxon>
        <taxon>Leotiomycetes</taxon>
        <taxon>Helotiales</taxon>
        <taxon>Ploettnerulaceae</taxon>
        <taxon>Rhynchosporium</taxon>
    </lineage>
</organism>
<evidence type="ECO:0000313" key="2">
    <source>
        <dbReference type="Proteomes" id="UP000178129"/>
    </source>
</evidence>
<comment type="caution">
    <text evidence="1">The sequence shown here is derived from an EMBL/GenBank/DDBJ whole genome shotgun (WGS) entry which is preliminary data.</text>
</comment>
<protein>
    <submittedName>
        <fullName evidence="1">Related to DUF1479 domain protein</fullName>
    </submittedName>
</protein>
<dbReference type="InterPro" id="IPR010856">
    <property type="entry name" value="Gig2-like"/>
</dbReference>
<accession>A0A1E1KYX7</accession>
<keyword evidence="2" id="KW-1185">Reference proteome</keyword>
<proteinExistence type="predicted"/>
<sequence>MLPAAKSSLRSSLVFRSPRLVRHVASQTASNAKAEGDISAVFPSLSGVEIKPLPDRFTDVKRKLIDGNEKRLTGSWQRLLKQLATENAIVKERGPEIIPQIEFENFMQPSSDFIGEVKKRGVAVIKGVVPEHEARGYKDEIEDYIKKNPSTKAFPSDNPQIFELYWSQPQMKARLHPNVILTQTSLMKLWTSKDKDALISTSSPLTYADRLRIRQPGDNQFALGPHVDGGSVERWEPNGYGLGGVYNKIFQGRWEEYNPFESSARIPAVTDLYQGPGGCSMFRMFQGWLGLSHTRPREGTLLVNPLLQLTTAYFLLRPFFDPVQSRDAFTSKNFSQYLSFENWKLKTAQEMDSALHGANPGSSQEFNDVLHPHLDLKTSMVHVPTIKPGDFVVWHCDTIHAVDQVHTGKTDSSVMYIPVCPVTDLNSKYLVQQREAFETGKPAPDFPGGKGESDHIGRATTESVFCDANETSLSTIGLSRLRTSETDELPGAQKVIEKSNQRLGFMRGVKQLA</sequence>
<dbReference type="Proteomes" id="UP000178129">
    <property type="component" value="Unassembled WGS sequence"/>
</dbReference>
<dbReference type="STRING" id="914237.A0A1E1KYX7"/>
<dbReference type="Gene3D" id="2.60.120.330">
    <property type="entry name" value="B-lactam Antibiotic, Isopenicillin N Synthase, Chain"/>
    <property type="match status" value="1"/>
</dbReference>
<dbReference type="InterPro" id="IPR027443">
    <property type="entry name" value="IPNS-like_sf"/>
</dbReference>
<name>A0A1E1KYX7_9HELO</name>
<dbReference type="Pfam" id="PF07350">
    <property type="entry name" value="Gig2-like"/>
    <property type="match status" value="1"/>
</dbReference>
<dbReference type="SUPFAM" id="SSF51197">
    <property type="entry name" value="Clavaminate synthase-like"/>
    <property type="match status" value="1"/>
</dbReference>
<reference evidence="2" key="1">
    <citation type="submission" date="2016-03" db="EMBL/GenBank/DDBJ databases">
        <authorList>
            <person name="Ploux O."/>
        </authorList>
    </citation>
    <scope>NUCLEOTIDE SEQUENCE [LARGE SCALE GENOMIC DNA]</scope>
    <source>
        <strain evidence="2">UK7</strain>
    </source>
</reference>
<dbReference type="AlphaFoldDB" id="A0A1E1KYX7"/>
<dbReference type="PANTHER" id="PTHR30613:SF1">
    <property type="entry name" value="DUF1479 DOMAIN PROTEIN (AFU_ORTHOLOGUE AFUA_5G09280)"/>
    <property type="match status" value="1"/>
</dbReference>
<dbReference type="InParanoid" id="A0A1E1KYX7"/>